<dbReference type="InterPro" id="IPR009081">
    <property type="entry name" value="PP-bd_ACP"/>
</dbReference>
<dbReference type="Pfam" id="PF00550">
    <property type="entry name" value="PP-binding"/>
    <property type="match status" value="1"/>
</dbReference>
<dbReference type="InterPro" id="IPR036736">
    <property type="entry name" value="ACP-like_sf"/>
</dbReference>
<feature type="region of interest" description="Disordered" evidence="3">
    <location>
        <begin position="98"/>
        <end position="118"/>
    </location>
</feature>
<feature type="domain" description="Carrier" evidence="4">
    <location>
        <begin position="20"/>
        <end position="95"/>
    </location>
</feature>
<dbReference type="InterPro" id="IPR020806">
    <property type="entry name" value="PKS_PP-bd"/>
</dbReference>
<keyword evidence="1" id="KW-0596">Phosphopantetheine</keyword>
<feature type="compositionally biased region" description="Polar residues" evidence="3">
    <location>
        <begin position="109"/>
        <end position="118"/>
    </location>
</feature>
<protein>
    <submittedName>
        <fullName evidence="5">Acyl carrier protein</fullName>
    </submittedName>
</protein>
<evidence type="ECO:0000313" key="5">
    <source>
        <dbReference type="EMBL" id="RCG32825.1"/>
    </source>
</evidence>
<dbReference type="EMBL" id="QOIL01000002">
    <property type="protein sequence ID" value="RCG32825.1"/>
    <property type="molecule type" value="Genomic_DNA"/>
</dbReference>
<dbReference type="OrthoDB" id="2085352at2"/>
<dbReference type="Gene3D" id="1.10.1200.10">
    <property type="entry name" value="ACP-like"/>
    <property type="match status" value="1"/>
</dbReference>
<evidence type="ECO:0000313" key="6">
    <source>
        <dbReference type="Proteomes" id="UP000253094"/>
    </source>
</evidence>
<proteinExistence type="predicted"/>
<keyword evidence="6" id="KW-1185">Reference proteome</keyword>
<evidence type="ECO:0000259" key="4">
    <source>
        <dbReference type="PROSITE" id="PS50075"/>
    </source>
</evidence>
<gene>
    <name evidence="5" type="ORF">DQ384_04995</name>
</gene>
<name>A0A367FTB2_9ACTN</name>
<dbReference type="SMART" id="SM00823">
    <property type="entry name" value="PKS_PP"/>
    <property type="match status" value="1"/>
</dbReference>
<sequence length="118" mass="12294">MPYGPCTGVRRTEGVAVRESDPSAIGRRVERIWNDVLEVTPEEAGATFFELGGQGVSALRIAARVGAELGIAVEAGAVFEHPSLPAFVRHVLARARDAAEDASEGASGDHSQSGPQGL</sequence>
<reference evidence="5 6" key="1">
    <citation type="submission" date="2018-06" db="EMBL/GenBank/DDBJ databases">
        <title>Sphaerisporangium craniellae sp. nov., isolated from a marine sponge in the South China Sea.</title>
        <authorList>
            <person name="Li L."/>
        </authorList>
    </citation>
    <scope>NUCLEOTIDE SEQUENCE [LARGE SCALE GENOMIC DNA]</scope>
    <source>
        <strain evidence="5 6">CCTCC AA 208026</strain>
    </source>
</reference>
<dbReference type="Proteomes" id="UP000253094">
    <property type="component" value="Unassembled WGS sequence"/>
</dbReference>
<evidence type="ECO:0000256" key="3">
    <source>
        <dbReference type="SAM" id="MobiDB-lite"/>
    </source>
</evidence>
<accession>A0A367FTB2</accession>
<evidence type="ECO:0000256" key="2">
    <source>
        <dbReference type="ARBA" id="ARBA00022553"/>
    </source>
</evidence>
<keyword evidence="2" id="KW-0597">Phosphoprotein</keyword>
<dbReference type="SUPFAM" id="SSF47336">
    <property type="entry name" value="ACP-like"/>
    <property type="match status" value="1"/>
</dbReference>
<dbReference type="PROSITE" id="PS50075">
    <property type="entry name" value="CARRIER"/>
    <property type="match status" value="1"/>
</dbReference>
<organism evidence="5 6">
    <name type="scientific">Sphaerisporangium album</name>
    <dbReference type="NCBI Taxonomy" id="509200"/>
    <lineage>
        <taxon>Bacteria</taxon>
        <taxon>Bacillati</taxon>
        <taxon>Actinomycetota</taxon>
        <taxon>Actinomycetes</taxon>
        <taxon>Streptosporangiales</taxon>
        <taxon>Streptosporangiaceae</taxon>
        <taxon>Sphaerisporangium</taxon>
    </lineage>
</organism>
<comment type="caution">
    <text evidence="5">The sequence shown here is derived from an EMBL/GenBank/DDBJ whole genome shotgun (WGS) entry which is preliminary data.</text>
</comment>
<dbReference type="AlphaFoldDB" id="A0A367FTB2"/>
<dbReference type="GO" id="GO:0031177">
    <property type="term" value="F:phosphopantetheine binding"/>
    <property type="evidence" value="ECO:0007669"/>
    <property type="project" value="InterPro"/>
</dbReference>
<evidence type="ECO:0000256" key="1">
    <source>
        <dbReference type="ARBA" id="ARBA00022450"/>
    </source>
</evidence>